<dbReference type="InterPro" id="IPR036554">
    <property type="entry name" value="GHMP_kinase_C_sf"/>
</dbReference>
<evidence type="ECO:0000313" key="2">
    <source>
        <dbReference type="Proteomes" id="UP000271426"/>
    </source>
</evidence>
<dbReference type="AlphaFoldDB" id="A0A3G6IT59"/>
<dbReference type="Gene3D" id="3.30.70.890">
    <property type="entry name" value="GHMP kinase, C-terminal domain"/>
    <property type="match status" value="1"/>
</dbReference>
<keyword evidence="2" id="KW-1185">Reference proteome</keyword>
<dbReference type="KEGG" id="cpso:CPPEL_03635"/>
<accession>A0A3G6IT59</accession>
<dbReference type="EMBL" id="CP033898">
    <property type="protein sequence ID" value="AZA08855.1"/>
    <property type="molecule type" value="Genomic_DNA"/>
</dbReference>
<dbReference type="Gene3D" id="3.30.230.10">
    <property type="match status" value="1"/>
</dbReference>
<dbReference type="InterPro" id="IPR020568">
    <property type="entry name" value="Ribosomal_Su5_D2-typ_SF"/>
</dbReference>
<dbReference type="SUPFAM" id="SSF55060">
    <property type="entry name" value="GHMP Kinase, C-terminal domain"/>
    <property type="match status" value="1"/>
</dbReference>
<organism evidence="1 2">
    <name type="scientific">Corynebacterium pseudopelargi</name>
    <dbReference type="NCBI Taxonomy" id="2080757"/>
    <lineage>
        <taxon>Bacteria</taxon>
        <taxon>Bacillati</taxon>
        <taxon>Actinomycetota</taxon>
        <taxon>Actinomycetes</taxon>
        <taxon>Mycobacteriales</taxon>
        <taxon>Corynebacteriaceae</taxon>
        <taxon>Corynebacterium</taxon>
    </lineage>
</organism>
<protein>
    <submittedName>
        <fullName evidence="1">Galactokinase</fullName>
    </submittedName>
</protein>
<reference evidence="1 2" key="1">
    <citation type="submission" date="2018-11" db="EMBL/GenBank/DDBJ databases">
        <authorList>
            <person name="Kleinhagauer T."/>
            <person name="Glaeser S.P."/>
            <person name="Spergser J."/>
            <person name="Ruckert C."/>
            <person name="Kaempfer P."/>
            <person name="Busse H.-J."/>
        </authorList>
    </citation>
    <scope>NUCLEOTIDE SEQUENCE [LARGE SCALE GENOMIC DNA]</scope>
    <source>
        <strain evidence="1 2">812CH</strain>
    </source>
</reference>
<sequence>MPLWSTKPIDVEALALSTHREWAHGQAIVASAPATCPLLGELSDHAGGMVLVALGHQRLAVARSVREDSKIQVRSIQLGGNGETAADNYFQADLQQLRNQQPAGDLDLAQRVGMVVFTMMHRQLISRETPGMDISVISSIPHNAGLGEDEALDIAIALTLVQEPEEHQLGPARTKLAQVCAQAAASISQQAPSRARYTAALRGQGQALNVMDYADGSITQVTHTQDFGYQLLTVCPPQAFPQADQAAMQRFIDDVTTAFAAPSLRLLPNARERVLAWLKAVHQVHPKSQAPTVDQAQRWLRYLEHEIDRTIATTSAIRSRRTADIVPAMNASNQEYVRLLEAPEALEATAQLCLQRGAAAARCSGASVLCLVPDYKADSVAEALSQDGFEVMLIQRGEQASSNSQ</sequence>
<dbReference type="Proteomes" id="UP000271426">
    <property type="component" value="Chromosome"/>
</dbReference>
<dbReference type="GO" id="GO:0016301">
    <property type="term" value="F:kinase activity"/>
    <property type="evidence" value="ECO:0007669"/>
    <property type="project" value="UniProtKB-KW"/>
</dbReference>
<gene>
    <name evidence="1" type="ORF">CPPEL_03635</name>
</gene>
<dbReference type="RefSeq" id="WP_123959848.1">
    <property type="nucleotide sequence ID" value="NZ_CP033898.1"/>
</dbReference>
<dbReference type="PRINTS" id="PR00959">
    <property type="entry name" value="MEVGALKINASE"/>
</dbReference>
<keyword evidence="1" id="KW-0418">Kinase</keyword>
<evidence type="ECO:0000313" key="1">
    <source>
        <dbReference type="EMBL" id="AZA08855.1"/>
    </source>
</evidence>
<dbReference type="InterPro" id="IPR014721">
    <property type="entry name" value="Ribsml_uS5_D2-typ_fold_subgr"/>
</dbReference>
<proteinExistence type="predicted"/>
<dbReference type="OrthoDB" id="4427597at2"/>
<dbReference type="SUPFAM" id="SSF54211">
    <property type="entry name" value="Ribosomal protein S5 domain 2-like"/>
    <property type="match status" value="1"/>
</dbReference>
<name>A0A3G6IT59_9CORY</name>
<keyword evidence="1" id="KW-0808">Transferase</keyword>